<dbReference type="PANTHER" id="PTHR30005">
    <property type="entry name" value="EXOPOLYPHOSPHATASE"/>
    <property type="match status" value="1"/>
</dbReference>
<feature type="domain" description="Ppx/GppA phosphatase N-terminal" evidence="1">
    <location>
        <begin position="17"/>
        <end position="308"/>
    </location>
</feature>
<dbReference type="CDD" id="cd24054">
    <property type="entry name" value="ASKHA_NBD_AaPPX-GppA_MtPPX2-like"/>
    <property type="match status" value="1"/>
</dbReference>
<evidence type="ECO:0000313" key="2">
    <source>
        <dbReference type="EMBL" id="RDB61103.1"/>
    </source>
</evidence>
<evidence type="ECO:0000259" key="1">
    <source>
        <dbReference type="Pfam" id="PF02541"/>
    </source>
</evidence>
<dbReference type="InterPro" id="IPR003695">
    <property type="entry name" value="Ppx_GppA_N"/>
</dbReference>
<dbReference type="InterPro" id="IPR050273">
    <property type="entry name" value="GppA/Ppx_hydrolase"/>
</dbReference>
<name>A0A369LNG8_9ACTN</name>
<dbReference type="Gene3D" id="3.30.420.150">
    <property type="entry name" value="Exopolyphosphatase. Domain 2"/>
    <property type="match status" value="1"/>
</dbReference>
<gene>
    <name evidence="2" type="ORF">C1881_00855</name>
</gene>
<dbReference type="SUPFAM" id="SSF53067">
    <property type="entry name" value="Actin-like ATPase domain"/>
    <property type="match status" value="2"/>
</dbReference>
<comment type="caution">
    <text evidence="2">The sequence shown here is derived from an EMBL/GenBank/DDBJ whole genome shotgun (WGS) entry which is preliminary data.</text>
</comment>
<organism evidence="2 3">
    <name type="scientific">Slackia isoflavoniconvertens</name>
    <dbReference type="NCBI Taxonomy" id="572010"/>
    <lineage>
        <taxon>Bacteria</taxon>
        <taxon>Bacillati</taxon>
        <taxon>Actinomycetota</taxon>
        <taxon>Coriobacteriia</taxon>
        <taxon>Eggerthellales</taxon>
        <taxon>Eggerthellaceae</taxon>
        <taxon>Slackia</taxon>
    </lineage>
</organism>
<dbReference type="Pfam" id="PF02541">
    <property type="entry name" value="Ppx-GppA"/>
    <property type="match status" value="1"/>
</dbReference>
<dbReference type="Gene3D" id="3.30.420.40">
    <property type="match status" value="1"/>
</dbReference>
<dbReference type="Proteomes" id="UP000253975">
    <property type="component" value="Unassembled WGS sequence"/>
</dbReference>
<dbReference type="PANTHER" id="PTHR30005:SF13">
    <property type="entry name" value="EXOPOLYPHOSPHATASE 2"/>
    <property type="match status" value="1"/>
</dbReference>
<dbReference type="EMBL" id="PPTO01000001">
    <property type="protein sequence ID" value="RDB61103.1"/>
    <property type="molecule type" value="Genomic_DNA"/>
</dbReference>
<sequence>MRVAAIDIGTVTSRLLVTDVDASGTRQVARQSAITNLGEGVDASGELLPEAIDRTVAQVAEYRKVIDACAADCAVDRVVALATSASRDARNSGVFVSRLREVGVELSVIPGEREAALSFLGASNDFRNEDLLFADIGGGSTEMVFGRANGSAGDLVPDVAVRASHSFNIGCRRMTERFLAGDPPTKGELAAASAWAHETLAPFFETRNSCDRLVAVAGTPTSVVAVRDALVPYDSSKVHGSRVTRAEFDEVAKRMWELPLAERMKVAGIQPKRAGIFPAGLVILGAVMDLANLDGFTVSESDILIGIVLDAARSAL</sequence>
<dbReference type="InterPro" id="IPR043129">
    <property type="entry name" value="ATPase_NBD"/>
</dbReference>
<accession>A0A369LNG8</accession>
<dbReference type="AlphaFoldDB" id="A0A369LNG8"/>
<reference evidence="2 3" key="1">
    <citation type="journal article" date="2018" name="Elife">
        <title>Discovery and characterization of a prevalent human gut bacterial enzyme sufficient for the inactivation of a family of plant toxins.</title>
        <authorList>
            <person name="Koppel N."/>
            <person name="Bisanz J.E."/>
            <person name="Pandelia M.E."/>
            <person name="Turnbaugh P.J."/>
            <person name="Balskus E.P."/>
        </authorList>
    </citation>
    <scope>NUCLEOTIDE SEQUENCE [LARGE SCALE GENOMIC DNA]</scope>
    <source>
        <strain evidence="2 3">OB21 GAM31</strain>
    </source>
</reference>
<protein>
    <submittedName>
        <fullName evidence="2">Exopolyphosphatase</fullName>
    </submittedName>
</protein>
<dbReference type="GO" id="GO:0016462">
    <property type="term" value="F:pyrophosphatase activity"/>
    <property type="evidence" value="ECO:0007669"/>
    <property type="project" value="TreeGrafter"/>
</dbReference>
<evidence type="ECO:0000313" key="3">
    <source>
        <dbReference type="Proteomes" id="UP000253975"/>
    </source>
</evidence>
<proteinExistence type="predicted"/>
<dbReference type="RefSeq" id="WP_114614648.1">
    <property type="nucleotide sequence ID" value="NZ_PPTO01000001.1"/>
</dbReference>